<organism evidence="1 2">
    <name type="scientific">Bauhinia variegata</name>
    <name type="common">Purple orchid tree</name>
    <name type="synonym">Phanera variegata</name>
    <dbReference type="NCBI Taxonomy" id="167791"/>
    <lineage>
        <taxon>Eukaryota</taxon>
        <taxon>Viridiplantae</taxon>
        <taxon>Streptophyta</taxon>
        <taxon>Embryophyta</taxon>
        <taxon>Tracheophyta</taxon>
        <taxon>Spermatophyta</taxon>
        <taxon>Magnoliopsida</taxon>
        <taxon>eudicotyledons</taxon>
        <taxon>Gunneridae</taxon>
        <taxon>Pentapetalae</taxon>
        <taxon>rosids</taxon>
        <taxon>fabids</taxon>
        <taxon>Fabales</taxon>
        <taxon>Fabaceae</taxon>
        <taxon>Cercidoideae</taxon>
        <taxon>Cercideae</taxon>
        <taxon>Bauhiniinae</taxon>
        <taxon>Bauhinia</taxon>
    </lineage>
</organism>
<dbReference type="EMBL" id="CM039437">
    <property type="protein sequence ID" value="KAI4305380.1"/>
    <property type="molecule type" value="Genomic_DNA"/>
</dbReference>
<sequence length="615" mass="70372">MQGSSQPPMEKNQEQSHNQRAASTSTQPQQESNQSERKNEIKGKEKVANRKSNLPRKRKPNASGAKKTSIAWEHFEKLPNVKEPTAACKHCGRRYLCDPKQNGTSNMLLHITKCPKYPYAVTHDPTQSVINFSTKQDGVGNDMVVVSQKFNNEECRKALAIFVIVDEQPFKVVEGNGFRHLCGKMQPQFILPSRFTVARDCYQLYLDEKLRLKALLKNDCVRVTLTTDCWTSIQNLNYLTITAHFIDNDWRLNKKILCFSLVPNHRGETIGKYIDECLKDWGIKAVFTVTVDNASSNDVAISYLKKRIKSLNGLVLDGELLHVRCCAHILNLIVNDGLKDMQDSIFSIRNAVRFVRSSPSRLAKFKDCVNFASLPSKGLVCLDVPTRWNSTYLMLEAALRFQAAFEKLEDDDRSYVEHFGELGPPSASDWLNAKVFLKFLKIFYDATMILSGTLHITANSAFHQLALILIELNTWCVADDSLLRGMAMEMKKKYDKYWGNVQNINPIIYFGVIFDPRYKIKFIEWTFEKMYSDDVLTRHDMYIRIKNMLSKLYSWYSIAYQQGKESTQESSSQGSQKNCEKIELELARYDSGQSQPQSKGARIEIETQTQPMAVD</sequence>
<reference evidence="1 2" key="1">
    <citation type="journal article" date="2022" name="DNA Res.">
        <title>Chromosomal-level genome assembly of the orchid tree Bauhinia variegata (Leguminosae; Cercidoideae) supports the allotetraploid origin hypothesis of Bauhinia.</title>
        <authorList>
            <person name="Zhong Y."/>
            <person name="Chen Y."/>
            <person name="Zheng D."/>
            <person name="Pang J."/>
            <person name="Liu Y."/>
            <person name="Luo S."/>
            <person name="Meng S."/>
            <person name="Qian L."/>
            <person name="Wei D."/>
            <person name="Dai S."/>
            <person name="Zhou R."/>
        </authorList>
    </citation>
    <scope>NUCLEOTIDE SEQUENCE [LARGE SCALE GENOMIC DNA]</scope>
    <source>
        <strain evidence="1">BV-YZ2020</strain>
    </source>
</reference>
<comment type="caution">
    <text evidence="1">The sequence shown here is derived from an EMBL/GenBank/DDBJ whole genome shotgun (WGS) entry which is preliminary data.</text>
</comment>
<name>A0ACB9L6M1_BAUVA</name>
<dbReference type="Proteomes" id="UP000828941">
    <property type="component" value="Chromosome 12"/>
</dbReference>
<proteinExistence type="predicted"/>
<evidence type="ECO:0000313" key="1">
    <source>
        <dbReference type="EMBL" id="KAI4305380.1"/>
    </source>
</evidence>
<accession>A0ACB9L6M1</accession>
<protein>
    <submittedName>
        <fullName evidence="1">Uncharacterized protein</fullName>
    </submittedName>
</protein>
<evidence type="ECO:0000313" key="2">
    <source>
        <dbReference type="Proteomes" id="UP000828941"/>
    </source>
</evidence>
<gene>
    <name evidence="1" type="ORF">L6164_028750</name>
</gene>
<keyword evidence="2" id="KW-1185">Reference proteome</keyword>